<sequence>MYEYYSIRELTREFSITDHILLYYEEEGLLIPFRRENTRLYIQTDRIN</sequence>
<dbReference type="EMBL" id="CP093033">
    <property type="protein sequence ID" value="UNF29660.1"/>
    <property type="molecule type" value="Genomic_DNA"/>
</dbReference>
<dbReference type="RefSeq" id="WP_241436342.1">
    <property type="nucleotide sequence ID" value="NZ_CP093033.1"/>
</dbReference>
<evidence type="ECO:0000313" key="3">
    <source>
        <dbReference type="Proteomes" id="UP000829580"/>
    </source>
</evidence>
<gene>
    <name evidence="2" type="ORF">MNL13_02505</name>
</gene>
<reference evidence="2 3" key="1">
    <citation type="submission" date="2022-02" db="EMBL/GenBank/DDBJ databases">
        <title>Genomic structural plasticity of rodent-associated Bartonella in nature.</title>
        <authorList>
            <person name="Sousa K.C.M."/>
            <person name="Gutierrez R."/>
            <person name="Yahalomi D."/>
            <person name="Shalit T."/>
            <person name="Markus B."/>
            <person name="Nachum-Biala Y."/>
            <person name="Hawlena H."/>
            <person name="Marcos-Hadad E."/>
            <person name="Hazkani-Covo E."/>
            <person name="Neves H.R."/>
            <person name="Covo S."/>
            <person name="Harrus S."/>
        </authorList>
    </citation>
    <scope>NUCLEOTIDE SEQUENCE [LARGE SCALE GENOMIC DNA]</scope>
    <source>
        <strain evidence="2 3">B35_1_2</strain>
    </source>
</reference>
<name>A0ABY3W1I5_9HYPH</name>
<dbReference type="InterPro" id="IPR009061">
    <property type="entry name" value="DNA-bd_dom_put_sf"/>
</dbReference>
<evidence type="ECO:0000259" key="1">
    <source>
        <dbReference type="Pfam" id="PF13411"/>
    </source>
</evidence>
<accession>A0ABY3W1I5</accession>
<dbReference type="InterPro" id="IPR000551">
    <property type="entry name" value="MerR-type_HTH_dom"/>
</dbReference>
<evidence type="ECO:0000313" key="2">
    <source>
        <dbReference type="EMBL" id="UNF29660.1"/>
    </source>
</evidence>
<dbReference type="Gene3D" id="1.10.1660.10">
    <property type="match status" value="1"/>
</dbReference>
<organism evidence="2 3">
    <name type="scientific">Bartonella krasnovii</name>
    <dbReference type="NCBI Taxonomy" id="2267275"/>
    <lineage>
        <taxon>Bacteria</taxon>
        <taxon>Pseudomonadati</taxon>
        <taxon>Pseudomonadota</taxon>
        <taxon>Alphaproteobacteria</taxon>
        <taxon>Hyphomicrobiales</taxon>
        <taxon>Bartonellaceae</taxon>
        <taxon>Bartonella</taxon>
    </lineage>
</organism>
<dbReference type="Pfam" id="PF13411">
    <property type="entry name" value="MerR_1"/>
    <property type="match status" value="1"/>
</dbReference>
<keyword evidence="3" id="KW-1185">Reference proteome</keyword>
<dbReference type="Proteomes" id="UP000829580">
    <property type="component" value="Chromosome"/>
</dbReference>
<proteinExistence type="predicted"/>
<dbReference type="SUPFAM" id="SSF46955">
    <property type="entry name" value="Putative DNA-binding domain"/>
    <property type="match status" value="1"/>
</dbReference>
<feature type="domain" description="HTH merR-type" evidence="1">
    <location>
        <begin position="5"/>
        <end position="43"/>
    </location>
</feature>
<protein>
    <submittedName>
        <fullName evidence="2">MerR family transcriptional regulator</fullName>
    </submittedName>
</protein>